<evidence type="ECO:0000313" key="3">
    <source>
        <dbReference type="Proteomes" id="UP000825009"/>
    </source>
</evidence>
<dbReference type="InterPro" id="IPR006311">
    <property type="entry name" value="TAT_signal"/>
</dbReference>
<organism evidence="2 3">
    <name type="scientific">Gymnodinialimonas ceratoperidinii</name>
    <dbReference type="NCBI Taxonomy" id="2856823"/>
    <lineage>
        <taxon>Bacteria</taxon>
        <taxon>Pseudomonadati</taxon>
        <taxon>Pseudomonadota</taxon>
        <taxon>Alphaproteobacteria</taxon>
        <taxon>Rhodobacterales</taxon>
        <taxon>Paracoccaceae</taxon>
        <taxon>Gymnodinialimonas</taxon>
    </lineage>
</organism>
<dbReference type="Pfam" id="PF05494">
    <property type="entry name" value="MlaC"/>
    <property type="match status" value="1"/>
</dbReference>
<dbReference type="PANTHER" id="PTHR36573:SF1">
    <property type="entry name" value="INTERMEMBRANE PHOSPHOLIPID TRANSPORT SYSTEM BINDING PROTEIN MLAC"/>
    <property type="match status" value="1"/>
</dbReference>
<dbReference type="EMBL" id="CP079194">
    <property type="protein sequence ID" value="QXT39794.1"/>
    <property type="molecule type" value="Genomic_DNA"/>
</dbReference>
<name>A0A8F6TXK2_9RHOB</name>
<dbReference type="InterPro" id="IPR008869">
    <property type="entry name" value="MlaC/ttg2D"/>
</dbReference>
<keyword evidence="3" id="KW-1185">Reference proteome</keyword>
<evidence type="ECO:0000256" key="1">
    <source>
        <dbReference type="SAM" id="SignalP"/>
    </source>
</evidence>
<accession>A0A8F6TXK2</accession>
<dbReference type="Proteomes" id="UP000825009">
    <property type="component" value="Chromosome"/>
</dbReference>
<dbReference type="AlphaFoldDB" id="A0A8F6TXK2"/>
<protein>
    <submittedName>
        <fullName evidence="2">ABC transporter substrate-binding protein</fullName>
    </submittedName>
</protein>
<reference evidence="2 3" key="1">
    <citation type="submission" date="2021-07" db="EMBL/GenBank/DDBJ databases">
        <title>A novel Jannaschia species isolated from marine dinoflagellate Ceratoperidinium margalefii.</title>
        <authorList>
            <person name="Jiang Y."/>
            <person name="Li Z."/>
        </authorList>
    </citation>
    <scope>NUCLEOTIDE SEQUENCE [LARGE SCALE GENOMIC DNA]</scope>
    <source>
        <strain evidence="2 3">J12C1-MA-4</strain>
    </source>
</reference>
<dbReference type="PROSITE" id="PS51318">
    <property type="entry name" value="TAT"/>
    <property type="match status" value="1"/>
</dbReference>
<gene>
    <name evidence="2" type="ORF">KYE46_00595</name>
</gene>
<sequence>MPNKLANLRLRLGRRAFLSTAAAGAALPFLPRPAHALNASQAQALVEAAVADVNRVIASGGSEASILRDMERILSTYADVPTIARSVLGPVARTASNAQMRAFTEAFQDYFSAKYGRRFREFIGGSITVNSARPVRSFFEVITTVNMRNEAPFELRWLVSDGSGRPLFFNLIIEGVNLMISERTEIGAMLEARGGNIDALTQHLRTLG</sequence>
<keyword evidence="1" id="KW-0732">Signal</keyword>
<feature type="signal peptide" evidence="1">
    <location>
        <begin position="1"/>
        <end position="36"/>
    </location>
</feature>
<dbReference type="PANTHER" id="PTHR36573">
    <property type="entry name" value="INTERMEMBRANE PHOSPHOLIPID TRANSPORT SYSTEM BINDING PROTEIN MLAC"/>
    <property type="match status" value="1"/>
</dbReference>
<dbReference type="KEGG" id="gce:KYE46_00595"/>
<proteinExistence type="predicted"/>
<dbReference type="RefSeq" id="WP_219002700.1">
    <property type="nucleotide sequence ID" value="NZ_CP079194.1"/>
</dbReference>
<feature type="chain" id="PRO_5034118194" evidence="1">
    <location>
        <begin position="37"/>
        <end position="208"/>
    </location>
</feature>
<evidence type="ECO:0000313" key="2">
    <source>
        <dbReference type="EMBL" id="QXT39794.1"/>
    </source>
</evidence>